<evidence type="ECO:0000256" key="2">
    <source>
        <dbReference type="SAM" id="MobiDB-lite"/>
    </source>
</evidence>
<feature type="region of interest" description="Disordered" evidence="2">
    <location>
        <begin position="43"/>
        <end position="85"/>
    </location>
</feature>
<evidence type="ECO:0008006" key="6">
    <source>
        <dbReference type="Google" id="ProtNLM"/>
    </source>
</evidence>
<evidence type="ECO:0000313" key="4">
    <source>
        <dbReference type="EMBL" id="PIR47269.1"/>
    </source>
</evidence>
<feature type="chain" id="PRO_5013668533" description="DUF5667 domain-containing protein" evidence="3">
    <location>
        <begin position="41"/>
        <end position="227"/>
    </location>
</feature>
<keyword evidence="1" id="KW-0175">Coiled coil</keyword>
<sequence>MFFTRDDTGGWFLERTVARRREIMKVFLLAFLLLPSMATAAEDSSTSSTVEITTPGNPRGVLADASGPAKPSLPGSTEPTPTAHSAPPVVIEFRQVDDGSTIQVVDDASGMLAAAYDRIELLEGALEARDQQVESLREELTAARLSDKETGNTAVLGREMLLDKIRELTAALAEALKTSEAKVAAAPSTGLTPTVAPEPAPTPNTSAAEDILRRLEEGDRKLKAAGH</sequence>
<accession>A0A2H0RL54</accession>
<feature type="signal peptide" evidence="3">
    <location>
        <begin position="1"/>
        <end position="40"/>
    </location>
</feature>
<evidence type="ECO:0000256" key="1">
    <source>
        <dbReference type="SAM" id="Coils"/>
    </source>
</evidence>
<feature type="compositionally biased region" description="Polar residues" evidence="2">
    <location>
        <begin position="74"/>
        <end position="83"/>
    </location>
</feature>
<proteinExistence type="predicted"/>
<feature type="region of interest" description="Disordered" evidence="2">
    <location>
        <begin position="183"/>
        <end position="208"/>
    </location>
</feature>
<feature type="coiled-coil region" evidence="1">
    <location>
        <begin position="119"/>
        <end position="178"/>
    </location>
</feature>
<keyword evidence="3" id="KW-0732">Signal</keyword>
<dbReference type="AlphaFoldDB" id="A0A2H0RL54"/>
<reference evidence="4 5" key="1">
    <citation type="submission" date="2017-09" db="EMBL/GenBank/DDBJ databases">
        <title>Depth-based differentiation of microbial function through sediment-hosted aquifers and enrichment of novel symbionts in the deep terrestrial subsurface.</title>
        <authorList>
            <person name="Probst A.J."/>
            <person name="Ladd B."/>
            <person name="Jarett J.K."/>
            <person name="Geller-Mcgrath D.E."/>
            <person name="Sieber C.M."/>
            <person name="Emerson J.B."/>
            <person name="Anantharaman K."/>
            <person name="Thomas B.C."/>
            <person name="Malmstrom R."/>
            <person name="Stieglmeier M."/>
            <person name="Klingl A."/>
            <person name="Woyke T."/>
            <person name="Ryan C.M."/>
            <person name="Banfield J.F."/>
        </authorList>
    </citation>
    <scope>NUCLEOTIDE SEQUENCE [LARGE SCALE GENOMIC DNA]</scope>
    <source>
        <strain evidence="4">CG10_big_fil_rev_8_21_14_0_10_50_16</strain>
    </source>
</reference>
<dbReference type="EMBL" id="PCYM01000010">
    <property type="protein sequence ID" value="PIR47269.1"/>
    <property type="molecule type" value="Genomic_DNA"/>
</dbReference>
<evidence type="ECO:0000256" key="3">
    <source>
        <dbReference type="SAM" id="SignalP"/>
    </source>
</evidence>
<comment type="caution">
    <text evidence="4">The sequence shown here is derived from an EMBL/GenBank/DDBJ whole genome shotgun (WGS) entry which is preliminary data.</text>
</comment>
<gene>
    <name evidence="4" type="ORF">COV06_04265</name>
</gene>
<name>A0A2H0RL54_9BACT</name>
<organism evidence="4 5">
    <name type="scientific">Candidatus Uhrbacteria bacterium CG10_big_fil_rev_8_21_14_0_10_50_16</name>
    <dbReference type="NCBI Taxonomy" id="1975039"/>
    <lineage>
        <taxon>Bacteria</taxon>
        <taxon>Candidatus Uhriibacteriota</taxon>
    </lineage>
</organism>
<dbReference type="Proteomes" id="UP000230084">
    <property type="component" value="Unassembled WGS sequence"/>
</dbReference>
<protein>
    <recommendedName>
        <fullName evidence="6">DUF5667 domain-containing protein</fullName>
    </recommendedName>
</protein>
<evidence type="ECO:0000313" key="5">
    <source>
        <dbReference type="Proteomes" id="UP000230084"/>
    </source>
</evidence>